<keyword evidence="4" id="KW-0479">Metal-binding</keyword>
<evidence type="ECO:0000256" key="4">
    <source>
        <dbReference type="ARBA" id="ARBA00022723"/>
    </source>
</evidence>
<dbReference type="AlphaFoldDB" id="A0A0D2JEU1"/>
<keyword evidence="8" id="KW-0464">Manganese</keyword>
<evidence type="ECO:0000256" key="3">
    <source>
        <dbReference type="ARBA" id="ARBA00013081"/>
    </source>
</evidence>
<sequence>MGETVKVGGMRITYSVHTAPGADPGGNTKENQDAWVVKERVSAAQDMAFFGVFDGHGQEGRAVSNHVCTAVPRLLARSALCKPPTLESCLSASFVEANRSLRRLAAVDCDLSGSTGIAAVVTAGNKLVVANLGDSRCVAGCVEVRSGRVAAVPLSSDHTPMDQAEADRVLASGGRIASYMFNDEPLGPPRVWLRDLNVPGLCMTRSFGDAVAATVGVIDSPDVVTYPLKPEDRRAGLLCSYVVLMSDGIFEFMDSQEVVAMVHTLAQQGHGPNEAAKQLVREARRRWQQEEQDIIDDCTAMVLHIAHQAPSAAHHGANGGGSSSGGGVVGSSGSNGGGGGGAASAGAGLAGRLEGALRLGLGGGGDGSSNSGGAAGARPGGSGSGSGSGSGHVGSLSSKQAVGLLGYGRR</sequence>
<dbReference type="KEGG" id="mng:MNEG_9917"/>
<name>A0A0D2JEU1_9CHLO</name>
<evidence type="ECO:0000256" key="10">
    <source>
        <dbReference type="SAM" id="MobiDB-lite"/>
    </source>
</evidence>
<evidence type="ECO:0000256" key="1">
    <source>
        <dbReference type="ARBA" id="ARBA00001936"/>
    </source>
</evidence>
<dbReference type="Proteomes" id="UP000054498">
    <property type="component" value="Unassembled WGS sequence"/>
</dbReference>
<feature type="domain" description="PPM-type phosphatase" evidence="11">
    <location>
        <begin position="13"/>
        <end position="305"/>
    </location>
</feature>
<dbReference type="InterPro" id="IPR015655">
    <property type="entry name" value="PP2C"/>
</dbReference>
<dbReference type="EMBL" id="KK102330">
    <property type="protein sequence ID" value="KIY98047.1"/>
    <property type="molecule type" value="Genomic_DNA"/>
</dbReference>
<dbReference type="OrthoDB" id="10264738at2759"/>
<evidence type="ECO:0000259" key="11">
    <source>
        <dbReference type="PROSITE" id="PS51746"/>
    </source>
</evidence>
<evidence type="ECO:0000256" key="5">
    <source>
        <dbReference type="ARBA" id="ARBA00022801"/>
    </source>
</evidence>
<reference evidence="12 13" key="1">
    <citation type="journal article" date="2013" name="BMC Genomics">
        <title>Reconstruction of the lipid metabolism for the microalga Monoraphidium neglectum from its genome sequence reveals characteristics suitable for biofuel production.</title>
        <authorList>
            <person name="Bogen C."/>
            <person name="Al-Dilaimi A."/>
            <person name="Albersmeier A."/>
            <person name="Wichmann J."/>
            <person name="Grundmann M."/>
            <person name="Rupp O."/>
            <person name="Lauersen K.J."/>
            <person name="Blifernez-Klassen O."/>
            <person name="Kalinowski J."/>
            <person name="Goesmann A."/>
            <person name="Mussgnug J.H."/>
            <person name="Kruse O."/>
        </authorList>
    </citation>
    <scope>NUCLEOTIDE SEQUENCE [LARGE SCALE GENOMIC DNA]</scope>
    <source>
        <strain evidence="12 13">SAG 48.87</strain>
    </source>
</reference>
<feature type="compositionally biased region" description="Gly residues" evidence="10">
    <location>
        <begin position="317"/>
        <end position="343"/>
    </location>
</feature>
<evidence type="ECO:0000313" key="12">
    <source>
        <dbReference type="EMBL" id="KIY98047.1"/>
    </source>
</evidence>
<evidence type="ECO:0000256" key="8">
    <source>
        <dbReference type="ARBA" id="ARBA00023211"/>
    </source>
</evidence>
<dbReference type="InterPro" id="IPR001932">
    <property type="entry name" value="PPM-type_phosphatase-like_dom"/>
</dbReference>
<keyword evidence="13" id="KW-1185">Reference proteome</keyword>
<dbReference type="GO" id="GO:0004722">
    <property type="term" value="F:protein serine/threonine phosphatase activity"/>
    <property type="evidence" value="ECO:0007669"/>
    <property type="project" value="UniProtKB-EC"/>
</dbReference>
<dbReference type="SUPFAM" id="SSF81606">
    <property type="entry name" value="PP2C-like"/>
    <property type="match status" value="1"/>
</dbReference>
<evidence type="ECO:0000256" key="7">
    <source>
        <dbReference type="ARBA" id="ARBA00022912"/>
    </source>
</evidence>
<feature type="region of interest" description="Disordered" evidence="10">
    <location>
        <begin position="362"/>
        <end position="410"/>
    </location>
</feature>
<comment type="cofactor">
    <cofactor evidence="2">
        <name>Mg(2+)</name>
        <dbReference type="ChEBI" id="CHEBI:18420"/>
    </cofactor>
</comment>
<dbReference type="STRING" id="145388.A0A0D2JEU1"/>
<dbReference type="GO" id="GO:0046872">
    <property type="term" value="F:metal ion binding"/>
    <property type="evidence" value="ECO:0007669"/>
    <property type="project" value="UniProtKB-KW"/>
</dbReference>
<keyword evidence="7 9" id="KW-0904">Protein phosphatase</keyword>
<evidence type="ECO:0000256" key="6">
    <source>
        <dbReference type="ARBA" id="ARBA00022842"/>
    </source>
</evidence>
<keyword evidence="5 9" id="KW-0378">Hydrolase</keyword>
<evidence type="ECO:0000256" key="9">
    <source>
        <dbReference type="RuleBase" id="RU003465"/>
    </source>
</evidence>
<evidence type="ECO:0000256" key="2">
    <source>
        <dbReference type="ARBA" id="ARBA00001946"/>
    </source>
</evidence>
<feature type="compositionally biased region" description="Gly residues" evidence="10">
    <location>
        <begin position="373"/>
        <end position="392"/>
    </location>
</feature>
<dbReference type="SMART" id="SM00332">
    <property type="entry name" value="PP2Cc"/>
    <property type="match status" value="1"/>
</dbReference>
<dbReference type="EC" id="3.1.3.16" evidence="3"/>
<keyword evidence="6" id="KW-0460">Magnesium</keyword>
<dbReference type="Pfam" id="PF00481">
    <property type="entry name" value="PP2C"/>
    <property type="match status" value="1"/>
</dbReference>
<dbReference type="PROSITE" id="PS51746">
    <property type="entry name" value="PPM_2"/>
    <property type="match status" value="1"/>
</dbReference>
<dbReference type="PROSITE" id="PS01032">
    <property type="entry name" value="PPM_1"/>
    <property type="match status" value="1"/>
</dbReference>
<dbReference type="PANTHER" id="PTHR47992">
    <property type="entry name" value="PROTEIN PHOSPHATASE"/>
    <property type="match status" value="1"/>
</dbReference>
<evidence type="ECO:0000313" key="13">
    <source>
        <dbReference type="Proteomes" id="UP000054498"/>
    </source>
</evidence>
<dbReference type="CDD" id="cd00143">
    <property type="entry name" value="PP2Cc"/>
    <property type="match status" value="1"/>
</dbReference>
<proteinExistence type="inferred from homology"/>
<dbReference type="Gene3D" id="3.60.40.10">
    <property type="entry name" value="PPM-type phosphatase domain"/>
    <property type="match status" value="1"/>
</dbReference>
<dbReference type="InterPro" id="IPR000222">
    <property type="entry name" value="PP2C_BS"/>
</dbReference>
<comment type="cofactor">
    <cofactor evidence="1">
        <name>Mn(2+)</name>
        <dbReference type="ChEBI" id="CHEBI:29035"/>
    </cofactor>
</comment>
<comment type="similarity">
    <text evidence="9">Belongs to the PP2C family.</text>
</comment>
<dbReference type="InterPro" id="IPR036457">
    <property type="entry name" value="PPM-type-like_dom_sf"/>
</dbReference>
<organism evidence="12 13">
    <name type="scientific">Monoraphidium neglectum</name>
    <dbReference type="NCBI Taxonomy" id="145388"/>
    <lineage>
        <taxon>Eukaryota</taxon>
        <taxon>Viridiplantae</taxon>
        <taxon>Chlorophyta</taxon>
        <taxon>core chlorophytes</taxon>
        <taxon>Chlorophyceae</taxon>
        <taxon>CS clade</taxon>
        <taxon>Sphaeropleales</taxon>
        <taxon>Selenastraceae</taxon>
        <taxon>Monoraphidium</taxon>
    </lineage>
</organism>
<dbReference type="RefSeq" id="XP_013897067.1">
    <property type="nucleotide sequence ID" value="XM_014041613.1"/>
</dbReference>
<gene>
    <name evidence="12" type="ORF">MNEG_9917</name>
</gene>
<protein>
    <recommendedName>
        <fullName evidence="3">protein-serine/threonine phosphatase</fullName>
        <ecNumber evidence="3">3.1.3.16</ecNumber>
    </recommendedName>
</protein>
<dbReference type="GeneID" id="25742792"/>
<accession>A0A0D2JEU1</accession>
<feature type="region of interest" description="Disordered" evidence="10">
    <location>
        <begin position="312"/>
        <end position="345"/>
    </location>
</feature>